<dbReference type="PROSITE" id="PS51170">
    <property type="entry name" value="CW"/>
    <property type="match status" value="1"/>
</dbReference>
<feature type="repeat" description="Cell wall-binding" evidence="2">
    <location>
        <begin position="278"/>
        <end position="297"/>
    </location>
</feature>
<dbReference type="GeneID" id="57971098"/>
<evidence type="ECO:0000313" key="5">
    <source>
        <dbReference type="EMBL" id="MDB2002982.1"/>
    </source>
</evidence>
<keyword evidence="3" id="KW-0732">Signal</keyword>
<evidence type="ECO:0008006" key="7">
    <source>
        <dbReference type="Google" id="ProtNLM"/>
    </source>
</evidence>
<dbReference type="Pfam" id="PF19127">
    <property type="entry name" value="Choline_bind_3"/>
    <property type="match status" value="1"/>
</dbReference>
<dbReference type="Proteomes" id="UP001203136">
    <property type="component" value="Unassembled WGS sequence"/>
</dbReference>
<dbReference type="Gene3D" id="2.60.40.10">
    <property type="entry name" value="Immunoglobulins"/>
    <property type="match status" value="1"/>
</dbReference>
<dbReference type="EMBL" id="JAQLGM010000110">
    <property type="protein sequence ID" value="MDB2002982.1"/>
    <property type="molecule type" value="Genomic_DNA"/>
</dbReference>
<proteinExistence type="predicted"/>
<reference evidence="5" key="2">
    <citation type="submission" date="2023-01" db="EMBL/GenBank/DDBJ databases">
        <title>Human gut microbiome strain richness.</title>
        <authorList>
            <person name="Chen-Liaw A."/>
        </authorList>
    </citation>
    <scope>NUCLEOTIDE SEQUENCE</scope>
    <source>
        <strain evidence="5">B1_m1001713B170214d0_201011</strain>
    </source>
</reference>
<protein>
    <recommendedName>
        <fullName evidence="7">N-acetylmuramoyl-L-alanine amidase</fullName>
    </recommendedName>
</protein>
<dbReference type="InterPro" id="IPR018337">
    <property type="entry name" value="Cell_wall/Cho-bd_repeat"/>
</dbReference>
<evidence type="ECO:0000313" key="6">
    <source>
        <dbReference type="Proteomes" id="UP001300871"/>
    </source>
</evidence>
<dbReference type="RefSeq" id="WP_003510655.1">
    <property type="nucleotide sequence ID" value="NZ_BAABZD010000004.1"/>
</dbReference>
<dbReference type="Pfam" id="PF01473">
    <property type="entry name" value="Choline_bind_1"/>
    <property type="match status" value="2"/>
</dbReference>
<keyword evidence="1" id="KW-0677">Repeat</keyword>
<evidence type="ECO:0000256" key="1">
    <source>
        <dbReference type="ARBA" id="ARBA00022737"/>
    </source>
</evidence>
<organism evidence="5 6">
    <name type="scientific">Clostridium symbiosum</name>
    <name type="common">Bacteroides symbiosus</name>
    <dbReference type="NCBI Taxonomy" id="1512"/>
    <lineage>
        <taxon>Bacteria</taxon>
        <taxon>Bacillati</taxon>
        <taxon>Bacillota</taxon>
        <taxon>Clostridia</taxon>
        <taxon>Lachnospirales</taxon>
        <taxon>Lachnospiraceae</taxon>
        <taxon>Otoolea</taxon>
    </lineage>
</organism>
<reference evidence="4" key="1">
    <citation type="journal article" date="2022" name="Cell Host Microbe">
        <title>Colonization of the live biotherapeutic product VE303 and modulation of the microbiota and metabolites in healthy volunteers.</title>
        <authorList>
            <person name="Dsouza M."/>
            <person name="Menon R."/>
            <person name="Crossette E."/>
            <person name="Bhattarai S.K."/>
            <person name="Schneider J."/>
            <person name="Kim Y.G."/>
            <person name="Reddy S."/>
            <person name="Caballero S."/>
            <person name="Felix C."/>
            <person name="Cornacchione L."/>
            <person name="Hendrickson J."/>
            <person name="Watson A.R."/>
            <person name="Minot S.S."/>
            <person name="Greenfield N."/>
            <person name="Schopf L."/>
            <person name="Szabady R."/>
            <person name="Patarroyo J."/>
            <person name="Smith W."/>
            <person name="Harrison P."/>
            <person name="Kuijper E.J."/>
            <person name="Kelly C.P."/>
            <person name="Olle B."/>
            <person name="Bobilev D."/>
            <person name="Silber J.L."/>
            <person name="Bucci V."/>
            <person name="Roberts B."/>
            <person name="Faith J."/>
            <person name="Norman J.M."/>
        </authorList>
    </citation>
    <scope>NUCLEOTIDE SEQUENCE</scope>
    <source>
        <strain evidence="4">VE303-04</strain>
    </source>
</reference>
<feature type="chain" id="PRO_5044477660" description="N-acetylmuramoyl-L-alanine amidase" evidence="3">
    <location>
        <begin position="28"/>
        <end position="387"/>
    </location>
</feature>
<dbReference type="SUPFAM" id="SSF69360">
    <property type="entry name" value="Cell wall binding repeat"/>
    <property type="match status" value="1"/>
</dbReference>
<dbReference type="Gene3D" id="2.10.270.10">
    <property type="entry name" value="Cholin Binding"/>
    <property type="match status" value="1"/>
</dbReference>
<evidence type="ECO:0000256" key="3">
    <source>
        <dbReference type="SAM" id="SignalP"/>
    </source>
</evidence>
<comment type="caution">
    <text evidence="5">The sequence shown here is derived from an EMBL/GenBank/DDBJ whole genome shotgun (WGS) entry which is preliminary data.</text>
</comment>
<dbReference type="EMBL" id="JAINVB010000001">
    <property type="protein sequence ID" value="MCK0085724.1"/>
    <property type="molecule type" value="Genomic_DNA"/>
</dbReference>
<dbReference type="AlphaFoldDB" id="A0AAW6AZQ8"/>
<dbReference type="Proteomes" id="UP001300871">
    <property type="component" value="Unassembled WGS sequence"/>
</dbReference>
<evidence type="ECO:0000256" key="2">
    <source>
        <dbReference type="PROSITE-ProRule" id="PRU00591"/>
    </source>
</evidence>
<feature type="signal peptide" evidence="3">
    <location>
        <begin position="1"/>
        <end position="27"/>
    </location>
</feature>
<gene>
    <name evidence="4" type="ORF">K5I21_07555</name>
    <name evidence="5" type="ORF">PM006_22495</name>
</gene>
<name>A0AAW6AZQ8_CLOSY</name>
<dbReference type="InterPro" id="IPR013783">
    <property type="entry name" value="Ig-like_fold"/>
</dbReference>
<evidence type="ECO:0000313" key="4">
    <source>
        <dbReference type="EMBL" id="MCK0085724.1"/>
    </source>
</evidence>
<sequence length="387" mass="43672">MKRSLKKAAVPVLAMITACAMCMTAYAAEDKITKVKVQVNSEVPDAGDSVGTPSVKVTLSQNLKEGTDFRIDSVEYHNTNDDEWERGETPVIRIELELIGDAADKYRFSYTSSKYFSVSGNRSEFKSASRLDSGRGLRVEVKQRKVSGELEVPDELEWDGRNATWETIDDADKYEVKLYRNGSSVTTVTTSNERYNFYPYMTKAGDYSFKVRAISNSDGEKSEWSDESDDYYMNSSNVYTGTPPASGSGSSGTPSISGGWVQDQIGWMYRQNNGVPLTNQWLFVDNNWFYLAGNGYMMTGWIFVDNNWFYLNPVSDGTRGAMKTGWQQIDGLWYYLNPVSDGTRGARKTSYQMIDGKWYFFDTATGAMWFNRQAPNGKWIDANGVVW</sequence>
<dbReference type="PROSITE" id="PS51257">
    <property type="entry name" value="PROKAR_LIPOPROTEIN"/>
    <property type="match status" value="1"/>
</dbReference>
<accession>A0AAW6AZQ8</accession>